<gene>
    <name evidence="2" type="ORF">FXN65_03215</name>
</gene>
<feature type="chain" id="PRO_5023935650" evidence="1">
    <location>
        <begin position="21"/>
        <end position="188"/>
    </location>
</feature>
<sequence length="188" mass="20317">MRRLLLALPFALLPLAAVQANEHDHDHEHDSLGAHEHGVARLNAALDGNTLELELESPAMNLVGFEHAASSNADKAKVAAVRNELESPLVLFGLPQAASCKVASQELESPLFGADEHHDEHAKGHDHKHSEVHAHYRFECATPDALKSLDLAGLFKRFPATLKIQVQLIGPNGQQGAELSQSNATLSF</sequence>
<dbReference type="RefSeq" id="WP_151131612.1">
    <property type="nucleotide sequence ID" value="NZ_CP043311.1"/>
</dbReference>
<name>A0A5J6QKN0_9GAMM</name>
<dbReference type="EMBL" id="CP043311">
    <property type="protein sequence ID" value="QEY61099.1"/>
    <property type="molecule type" value="Genomic_DNA"/>
</dbReference>
<keyword evidence="3" id="KW-1185">Reference proteome</keyword>
<dbReference type="InterPro" id="IPR021253">
    <property type="entry name" value="ZrgA-like"/>
</dbReference>
<evidence type="ECO:0000313" key="3">
    <source>
        <dbReference type="Proteomes" id="UP000327179"/>
    </source>
</evidence>
<evidence type="ECO:0000313" key="2">
    <source>
        <dbReference type="EMBL" id="QEY61099.1"/>
    </source>
</evidence>
<proteinExistence type="predicted"/>
<keyword evidence="1" id="KW-0732">Signal</keyword>
<dbReference type="Pfam" id="PF10986">
    <property type="entry name" value="ZrgA"/>
    <property type="match status" value="1"/>
</dbReference>
<feature type="signal peptide" evidence="1">
    <location>
        <begin position="1"/>
        <end position="20"/>
    </location>
</feature>
<dbReference type="KEGG" id="plal:FXN65_03215"/>
<organism evidence="2 3">
    <name type="scientific">Metapseudomonas lalkuanensis</name>
    <dbReference type="NCBI Taxonomy" id="2604832"/>
    <lineage>
        <taxon>Bacteria</taxon>
        <taxon>Pseudomonadati</taxon>
        <taxon>Pseudomonadota</taxon>
        <taxon>Gammaproteobacteria</taxon>
        <taxon>Pseudomonadales</taxon>
        <taxon>Pseudomonadaceae</taxon>
        <taxon>Metapseudomonas</taxon>
    </lineage>
</organism>
<dbReference type="Proteomes" id="UP000327179">
    <property type="component" value="Chromosome"/>
</dbReference>
<reference evidence="2 3" key="1">
    <citation type="submission" date="2019-08" db="EMBL/GenBank/DDBJ databases">
        <title>Whole-genome Sequencing of e-waste polymer degrading bacterium Pseudomonas sp. strain PE08.</title>
        <authorList>
            <person name="Kirdat K."/>
            <person name="Debbarma P."/>
            <person name="Narawade N."/>
            <person name="Suyal D."/>
            <person name="Thorat V."/>
            <person name="Shouche Y."/>
            <person name="Goel R."/>
            <person name="Yadav A."/>
        </authorList>
    </citation>
    <scope>NUCLEOTIDE SEQUENCE [LARGE SCALE GENOMIC DNA]</scope>
    <source>
        <strain evidence="2 3">PE08</strain>
    </source>
</reference>
<evidence type="ECO:0000256" key="1">
    <source>
        <dbReference type="SAM" id="SignalP"/>
    </source>
</evidence>
<accession>A0A5J6QKN0</accession>
<protein>
    <submittedName>
        <fullName evidence="2">DUF2796 domain-containing protein</fullName>
    </submittedName>
</protein>
<dbReference type="AlphaFoldDB" id="A0A5J6QKN0"/>